<dbReference type="InterPro" id="IPR011009">
    <property type="entry name" value="Kinase-like_dom_sf"/>
</dbReference>
<dbReference type="Pfam" id="PF00069">
    <property type="entry name" value="Pkinase"/>
    <property type="match status" value="1"/>
</dbReference>
<dbReference type="PROSITE" id="PS00108">
    <property type="entry name" value="PROTEIN_KINASE_ST"/>
    <property type="match status" value="1"/>
</dbReference>
<keyword evidence="3" id="KW-1185">Reference proteome</keyword>
<dbReference type="EMBL" id="JAPFFF010000002">
    <property type="protein sequence ID" value="KAK8897011.1"/>
    <property type="molecule type" value="Genomic_DNA"/>
</dbReference>
<reference evidence="2 3" key="1">
    <citation type="submission" date="2024-04" db="EMBL/GenBank/DDBJ databases">
        <title>Tritrichomonas musculus Genome.</title>
        <authorList>
            <person name="Alves-Ferreira E."/>
            <person name="Grigg M."/>
            <person name="Lorenzi H."/>
            <person name="Galac M."/>
        </authorList>
    </citation>
    <scope>NUCLEOTIDE SEQUENCE [LARGE SCALE GENOMIC DNA]</scope>
    <source>
        <strain evidence="2 3">EAF2021</strain>
    </source>
</reference>
<feature type="domain" description="Protein kinase" evidence="1">
    <location>
        <begin position="1"/>
        <end position="285"/>
    </location>
</feature>
<comment type="caution">
    <text evidence="2">The sequence shown here is derived from an EMBL/GenBank/DDBJ whole genome shotgun (WGS) entry which is preliminary data.</text>
</comment>
<evidence type="ECO:0000259" key="1">
    <source>
        <dbReference type="PROSITE" id="PS50011"/>
    </source>
</evidence>
<dbReference type="Proteomes" id="UP001470230">
    <property type="component" value="Unassembled WGS sequence"/>
</dbReference>
<dbReference type="PANTHER" id="PTHR44167:SF24">
    <property type="entry name" value="SERINE_THREONINE-PROTEIN KINASE CHK2"/>
    <property type="match status" value="1"/>
</dbReference>
<accession>A0ABR2L0Y0</accession>
<dbReference type="InterPro" id="IPR000719">
    <property type="entry name" value="Prot_kinase_dom"/>
</dbReference>
<dbReference type="SMART" id="SM00220">
    <property type="entry name" value="S_TKc"/>
    <property type="match status" value="1"/>
</dbReference>
<organism evidence="2 3">
    <name type="scientific">Tritrichomonas musculus</name>
    <dbReference type="NCBI Taxonomy" id="1915356"/>
    <lineage>
        <taxon>Eukaryota</taxon>
        <taxon>Metamonada</taxon>
        <taxon>Parabasalia</taxon>
        <taxon>Tritrichomonadida</taxon>
        <taxon>Tritrichomonadidae</taxon>
        <taxon>Tritrichomonas</taxon>
    </lineage>
</organism>
<name>A0ABR2L0Y0_9EUKA</name>
<gene>
    <name evidence="2" type="ORF">M9Y10_014943</name>
</gene>
<evidence type="ECO:0000313" key="2">
    <source>
        <dbReference type="EMBL" id="KAK8897011.1"/>
    </source>
</evidence>
<proteinExistence type="predicted"/>
<dbReference type="SUPFAM" id="SSF56112">
    <property type="entry name" value="Protein kinase-like (PK-like)"/>
    <property type="match status" value="1"/>
</dbReference>
<sequence>MDLGPPFWNQSTPPPQEGEKIGKYVVIESVIPDPTNCSYIYSCLDTDDNQKKVIKFIKFIERKISRISSEVETLNSVHHPFIIQMEKCFRYKEYMCIVIPYVPNGSLHRLMITDFKEGMTESMAAVIMYQMLSAVRYLHSMNIWHRDIKPDNFLVMDSDPFHPVVVLNDFGYAKIFNSDEKGHEFMGTPEFLPPEIVNGIPYDNTVDTWSLGITLFVMLTCRYPTPSYSKYPTRCKKMISKGILNFQLLKEMEISNEAIDLVHKMCMVDPESRITLTEALLHPWVRSRNKTEVENEVASALYAGEEYEYEFGNYT</sequence>
<dbReference type="PROSITE" id="PS50011">
    <property type="entry name" value="PROTEIN_KINASE_DOM"/>
    <property type="match status" value="1"/>
</dbReference>
<dbReference type="Gene3D" id="1.10.510.10">
    <property type="entry name" value="Transferase(Phosphotransferase) domain 1"/>
    <property type="match status" value="1"/>
</dbReference>
<evidence type="ECO:0000313" key="3">
    <source>
        <dbReference type="Proteomes" id="UP001470230"/>
    </source>
</evidence>
<dbReference type="PANTHER" id="PTHR44167">
    <property type="entry name" value="OVARIAN-SPECIFIC SERINE/THREONINE-PROTEIN KINASE LOK-RELATED"/>
    <property type="match status" value="1"/>
</dbReference>
<protein>
    <recommendedName>
        <fullName evidence="1">Protein kinase domain-containing protein</fullName>
    </recommendedName>
</protein>
<dbReference type="InterPro" id="IPR008271">
    <property type="entry name" value="Ser/Thr_kinase_AS"/>
</dbReference>